<organism evidence="10 11">
    <name type="scientific">Parafilimonas terrae</name>
    <dbReference type="NCBI Taxonomy" id="1465490"/>
    <lineage>
        <taxon>Bacteria</taxon>
        <taxon>Pseudomonadati</taxon>
        <taxon>Bacteroidota</taxon>
        <taxon>Chitinophagia</taxon>
        <taxon>Chitinophagales</taxon>
        <taxon>Chitinophagaceae</taxon>
        <taxon>Parafilimonas</taxon>
    </lineage>
</organism>
<evidence type="ECO:0000256" key="3">
    <source>
        <dbReference type="ARBA" id="ARBA00023110"/>
    </source>
</evidence>
<evidence type="ECO:0000259" key="9">
    <source>
        <dbReference type="PROSITE" id="PS50059"/>
    </source>
</evidence>
<evidence type="ECO:0000256" key="5">
    <source>
        <dbReference type="PROSITE-ProRule" id="PRU00277"/>
    </source>
</evidence>
<feature type="signal peptide" evidence="8">
    <location>
        <begin position="1"/>
        <end position="18"/>
    </location>
</feature>
<keyword evidence="4 5" id="KW-0413">Isomerase</keyword>
<evidence type="ECO:0000256" key="1">
    <source>
        <dbReference type="ARBA" id="ARBA00000971"/>
    </source>
</evidence>
<dbReference type="InterPro" id="IPR046357">
    <property type="entry name" value="PPIase_dom_sf"/>
</dbReference>
<dbReference type="Gene3D" id="3.10.50.40">
    <property type="match status" value="2"/>
</dbReference>
<evidence type="ECO:0000256" key="4">
    <source>
        <dbReference type="ARBA" id="ARBA00023235"/>
    </source>
</evidence>
<feature type="compositionally biased region" description="Low complexity" evidence="7">
    <location>
        <begin position="299"/>
        <end position="320"/>
    </location>
</feature>
<dbReference type="PROSITE" id="PS51257">
    <property type="entry name" value="PROKAR_LIPOPROTEIN"/>
    <property type="match status" value="1"/>
</dbReference>
<name>A0A1I5YZN3_9BACT</name>
<reference evidence="10 11" key="1">
    <citation type="submission" date="2016-10" db="EMBL/GenBank/DDBJ databases">
        <authorList>
            <person name="de Groot N.N."/>
        </authorList>
    </citation>
    <scope>NUCLEOTIDE SEQUENCE [LARGE SCALE GENOMIC DNA]</scope>
    <source>
        <strain evidence="10 11">DSM 28286</strain>
    </source>
</reference>
<dbReference type="InterPro" id="IPR001179">
    <property type="entry name" value="PPIase_FKBP_dom"/>
</dbReference>
<comment type="similarity">
    <text evidence="2 6">Belongs to the FKBP-type PPIase family.</text>
</comment>
<keyword evidence="8" id="KW-0732">Signal</keyword>
<accession>A0A1I5YZN3</accession>
<dbReference type="EC" id="5.2.1.8" evidence="6"/>
<dbReference type="PROSITE" id="PS50059">
    <property type="entry name" value="FKBP_PPIASE"/>
    <property type="match status" value="1"/>
</dbReference>
<dbReference type="GO" id="GO:0003755">
    <property type="term" value="F:peptidyl-prolyl cis-trans isomerase activity"/>
    <property type="evidence" value="ECO:0007669"/>
    <property type="project" value="UniProtKB-UniRule"/>
</dbReference>
<feature type="domain" description="PPIase FKBP-type" evidence="9">
    <location>
        <begin position="196"/>
        <end position="289"/>
    </location>
</feature>
<dbReference type="EMBL" id="FOXQ01000015">
    <property type="protein sequence ID" value="SFQ49649.1"/>
    <property type="molecule type" value="Genomic_DNA"/>
</dbReference>
<comment type="catalytic activity">
    <reaction evidence="1 5 6">
        <text>[protein]-peptidylproline (omega=180) = [protein]-peptidylproline (omega=0)</text>
        <dbReference type="Rhea" id="RHEA:16237"/>
        <dbReference type="Rhea" id="RHEA-COMP:10747"/>
        <dbReference type="Rhea" id="RHEA-COMP:10748"/>
        <dbReference type="ChEBI" id="CHEBI:83833"/>
        <dbReference type="ChEBI" id="CHEBI:83834"/>
        <dbReference type="EC" id="5.2.1.8"/>
    </reaction>
</comment>
<proteinExistence type="inferred from homology"/>
<dbReference type="STRING" id="1465490.SAMN05444277_11525"/>
<keyword evidence="11" id="KW-1185">Reference proteome</keyword>
<feature type="chain" id="PRO_5011465055" description="Peptidyl-prolyl cis-trans isomerase" evidence="8">
    <location>
        <begin position="19"/>
        <end position="320"/>
    </location>
</feature>
<dbReference type="RefSeq" id="WP_177191960.1">
    <property type="nucleotide sequence ID" value="NZ_FOXQ01000015.1"/>
</dbReference>
<dbReference type="Pfam" id="PF00254">
    <property type="entry name" value="FKBP_C"/>
    <property type="match status" value="1"/>
</dbReference>
<dbReference type="PANTHER" id="PTHR43811:SF19">
    <property type="entry name" value="39 KDA FK506-BINDING NUCLEAR PROTEIN"/>
    <property type="match status" value="1"/>
</dbReference>
<dbReference type="SUPFAM" id="SSF54534">
    <property type="entry name" value="FKBP-like"/>
    <property type="match status" value="2"/>
</dbReference>
<dbReference type="AlphaFoldDB" id="A0A1I5YZN3"/>
<sequence length="320" mass="35329">MKRTLIAAMLITSLAACSMNYEQTPSGLSYKIFKGNGTEKPKAGEFIKFNVEFRLMDRDSVLQSTFGHVPGYGPVDTSKRSEYSFMEIIPLMSVGDSAVVSMNIDSLVNKKMIQGYDELFVKGQVMVAKVKLLQAFKDEKAVMADYEKAMEDEKNNEIKAIEDYLAKNNLKGVKAKNGTYAVIENAGDPALKADSGKKVSVMYRGKLLTTGHEFDTNMDSSKGHTEPLEFVVGAPGMIPGFSDGLPLFGKGGKGKLYIPAFLGYGQQRQGNEIPAFSNLVFDIEVKDVTDAPAQPVNPMQQQMQEQIQRMQQQKQDSTQK</sequence>
<evidence type="ECO:0000313" key="10">
    <source>
        <dbReference type="EMBL" id="SFQ49649.1"/>
    </source>
</evidence>
<dbReference type="PANTHER" id="PTHR43811">
    <property type="entry name" value="FKBP-TYPE PEPTIDYL-PROLYL CIS-TRANS ISOMERASE FKPA"/>
    <property type="match status" value="1"/>
</dbReference>
<evidence type="ECO:0000313" key="11">
    <source>
        <dbReference type="Proteomes" id="UP000199031"/>
    </source>
</evidence>
<keyword evidence="3 5" id="KW-0697">Rotamase</keyword>
<protein>
    <recommendedName>
        <fullName evidence="6">Peptidyl-prolyl cis-trans isomerase</fullName>
        <ecNumber evidence="6">5.2.1.8</ecNumber>
    </recommendedName>
</protein>
<feature type="region of interest" description="Disordered" evidence="7">
    <location>
        <begin position="298"/>
        <end position="320"/>
    </location>
</feature>
<gene>
    <name evidence="10" type="ORF">SAMN05444277_11525</name>
</gene>
<evidence type="ECO:0000256" key="8">
    <source>
        <dbReference type="SAM" id="SignalP"/>
    </source>
</evidence>
<evidence type="ECO:0000256" key="2">
    <source>
        <dbReference type="ARBA" id="ARBA00006577"/>
    </source>
</evidence>
<dbReference type="Proteomes" id="UP000199031">
    <property type="component" value="Unassembled WGS sequence"/>
</dbReference>
<evidence type="ECO:0000256" key="6">
    <source>
        <dbReference type="RuleBase" id="RU003915"/>
    </source>
</evidence>
<evidence type="ECO:0000256" key="7">
    <source>
        <dbReference type="SAM" id="MobiDB-lite"/>
    </source>
</evidence>